<protein>
    <submittedName>
        <fullName evidence="6">Glycosyltransferase</fullName>
    </submittedName>
</protein>
<dbReference type="Gene3D" id="3.90.550.10">
    <property type="entry name" value="Spore Coat Polysaccharide Biosynthesis Protein SpsA, Chain A"/>
    <property type="match status" value="1"/>
</dbReference>
<dbReference type="PANTHER" id="PTHR43630">
    <property type="entry name" value="POLY-BETA-1,6-N-ACETYL-D-GLUCOSAMINE SYNTHASE"/>
    <property type="match status" value="1"/>
</dbReference>
<evidence type="ECO:0000256" key="4">
    <source>
        <dbReference type="SAM" id="Phobius"/>
    </source>
</evidence>
<evidence type="ECO:0000259" key="5">
    <source>
        <dbReference type="Pfam" id="PF00535"/>
    </source>
</evidence>
<dbReference type="InterPro" id="IPR001173">
    <property type="entry name" value="Glyco_trans_2-like"/>
</dbReference>
<organism evidence="6 7">
    <name type="scientific">Actinotalea soli</name>
    <dbReference type="NCBI Taxonomy" id="2819234"/>
    <lineage>
        <taxon>Bacteria</taxon>
        <taxon>Bacillati</taxon>
        <taxon>Actinomycetota</taxon>
        <taxon>Actinomycetes</taxon>
        <taxon>Micrococcales</taxon>
        <taxon>Cellulomonadaceae</taxon>
        <taxon>Actinotalea</taxon>
    </lineage>
</organism>
<dbReference type="PANTHER" id="PTHR43630:SF1">
    <property type="entry name" value="POLY-BETA-1,6-N-ACETYL-D-GLUCOSAMINE SYNTHASE"/>
    <property type="match status" value="1"/>
</dbReference>
<keyword evidence="4" id="KW-0472">Membrane</keyword>
<keyword evidence="7" id="KW-1185">Reference proteome</keyword>
<dbReference type="Pfam" id="PF00535">
    <property type="entry name" value="Glycos_transf_2"/>
    <property type="match status" value="1"/>
</dbReference>
<evidence type="ECO:0000256" key="1">
    <source>
        <dbReference type="ARBA" id="ARBA00006739"/>
    </source>
</evidence>
<dbReference type="RefSeq" id="WP_208055422.1">
    <property type="nucleotide sequence ID" value="NZ_JAGEMK010000003.1"/>
</dbReference>
<keyword evidence="4" id="KW-0812">Transmembrane</keyword>
<gene>
    <name evidence="6" type="ORF">J4G33_08060</name>
</gene>
<dbReference type="CDD" id="cd06423">
    <property type="entry name" value="CESA_like"/>
    <property type="match status" value="1"/>
</dbReference>
<feature type="transmembrane region" description="Helical" evidence="4">
    <location>
        <begin position="399"/>
        <end position="421"/>
    </location>
</feature>
<dbReference type="InterPro" id="IPR029044">
    <property type="entry name" value="Nucleotide-diphossugar_trans"/>
</dbReference>
<comment type="similarity">
    <text evidence="1">Belongs to the glycosyltransferase 2 family.</text>
</comment>
<keyword evidence="3" id="KW-0808">Transferase</keyword>
<dbReference type="AlphaFoldDB" id="A0A939LNL2"/>
<feature type="transmembrane region" description="Helical" evidence="4">
    <location>
        <begin position="20"/>
        <end position="44"/>
    </location>
</feature>
<evidence type="ECO:0000313" key="7">
    <source>
        <dbReference type="Proteomes" id="UP000664209"/>
    </source>
</evidence>
<dbReference type="GO" id="GO:0016757">
    <property type="term" value="F:glycosyltransferase activity"/>
    <property type="evidence" value="ECO:0007669"/>
    <property type="project" value="UniProtKB-KW"/>
</dbReference>
<feature type="domain" description="Glycosyltransferase 2-like" evidence="5">
    <location>
        <begin position="71"/>
        <end position="118"/>
    </location>
</feature>
<keyword evidence="2" id="KW-0328">Glycosyltransferase</keyword>
<dbReference type="SUPFAM" id="SSF53448">
    <property type="entry name" value="Nucleotide-diphospho-sugar transferases"/>
    <property type="match status" value="1"/>
</dbReference>
<reference evidence="6" key="1">
    <citation type="submission" date="2021-03" db="EMBL/GenBank/DDBJ databases">
        <title>Actinotalea soli sp. nov., isolated from soil.</title>
        <authorList>
            <person name="Ping W."/>
            <person name="Zhang J."/>
        </authorList>
    </citation>
    <scope>NUCLEOTIDE SEQUENCE</scope>
    <source>
        <strain evidence="6">BY-33</strain>
    </source>
</reference>
<feature type="transmembrane region" description="Helical" evidence="4">
    <location>
        <begin position="436"/>
        <end position="457"/>
    </location>
</feature>
<feature type="transmembrane region" description="Helical" evidence="4">
    <location>
        <begin position="369"/>
        <end position="393"/>
    </location>
</feature>
<accession>A0A939LNL2</accession>
<evidence type="ECO:0000256" key="3">
    <source>
        <dbReference type="ARBA" id="ARBA00022679"/>
    </source>
</evidence>
<proteinExistence type="inferred from homology"/>
<evidence type="ECO:0000256" key="2">
    <source>
        <dbReference type="ARBA" id="ARBA00022676"/>
    </source>
</evidence>
<comment type="caution">
    <text evidence="6">The sequence shown here is derived from an EMBL/GenBank/DDBJ whole genome shotgun (WGS) entry which is preliminary data.</text>
</comment>
<dbReference type="EMBL" id="JAGEMK010000003">
    <property type="protein sequence ID" value="MBO1751752.1"/>
    <property type="molecule type" value="Genomic_DNA"/>
</dbReference>
<dbReference type="Pfam" id="PF13641">
    <property type="entry name" value="Glyco_tranf_2_3"/>
    <property type="match status" value="1"/>
</dbReference>
<name>A0A939LNL2_9CELL</name>
<evidence type="ECO:0000313" key="6">
    <source>
        <dbReference type="EMBL" id="MBO1751752.1"/>
    </source>
</evidence>
<dbReference type="Proteomes" id="UP000664209">
    <property type="component" value="Unassembled WGS sequence"/>
</dbReference>
<keyword evidence="4" id="KW-1133">Transmembrane helix</keyword>
<sequence length="493" mass="52322">MPWAGWVQPPTWVYEAISTWFVIGAVYTIALQLTMAALAVGANLHLRDHRGTLRPGQLHHLTATNRPPGVSIVVPAHNEGPVIVPTVRALLASDYRDLEIVVVDDGSTDDTLAHLVEAFHLAPVAPPPPGLAGLTTATVRGHYLPLGDVRLRVISKDAGGCKADAVNAGINAATRPLLLVVDGDGLLDRRAISLAVAAFTEGGRDVVAAGGTILPINDCAVEGTTVTDARVPRSFLAACQLLEYLRAFVIGRTGLARAGAVTLVSGAFGLFRTGTVRAVGGYTVGHLGEDLDITLRLLRHHRLAHPGSSPRVVQVPEAILWTEVPATWAVLARQRVRWHRGLVQALQEHADLVGRPRWGAIGMVGMPQLVLFELFAPLIQGAGMLTMILVVALGVFDPVLGAALVAAVMTAGLVATVTAIWSEERNLRQYLSTRDLLRLLVVAVAEQVVYLPVTVLWRLKATFMRGPSVWGEMTRSGFGPAAAPVTAPAPAAP</sequence>